<evidence type="ECO:0000313" key="3">
    <source>
        <dbReference type="Proteomes" id="UP000183407"/>
    </source>
</evidence>
<reference evidence="3" key="1">
    <citation type="submission" date="2016-10" db="EMBL/GenBank/DDBJ databases">
        <authorList>
            <person name="Varghese N."/>
        </authorList>
    </citation>
    <scope>NUCLEOTIDE SEQUENCE [LARGE SCALE GENOMIC DNA]</scope>
    <source>
        <strain evidence="3">DSM 44719</strain>
    </source>
</reference>
<proteinExistence type="predicted"/>
<dbReference type="Proteomes" id="UP000183407">
    <property type="component" value="Unassembled WGS sequence"/>
</dbReference>
<dbReference type="RefSeq" id="WP_073359395.1">
    <property type="nucleotide sequence ID" value="NZ_FNTL01000004.1"/>
</dbReference>
<dbReference type="OrthoDB" id="4534407at2"/>
<dbReference type="InterPro" id="IPR025736">
    <property type="entry name" value="PucR_C-HTH_dom"/>
</dbReference>
<dbReference type="PANTHER" id="PTHR33744">
    <property type="entry name" value="CARBOHYDRATE DIACID REGULATOR"/>
    <property type="match status" value="1"/>
</dbReference>
<dbReference type="InterPro" id="IPR051448">
    <property type="entry name" value="CdaR-like_regulators"/>
</dbReference>
<organism evidence="2 3">
    <name type="scientific">Rhodococcus jostii</name>
    <dbReference type="NCBI Taxonomy" id="132919"/>
    <lineage>
        <taxon>Bacteria</taxon>
        <taxon>Bacillati</taxon>
        <taxon>Actinomycetota</taxon>
        <taxon>Actinomycetes</taxon>
        <taxon>Mycobacteriales</taxon>
        <taxon>Nocardiaceae</taxon>
        <taxon>Rhodococcus</taxon>
    </lineage>
</organism>
<dbReference type="Pfam" id="PF13556">
    <property type="entry name" value="HTH_30"/>
    <property type="match status" value="1"/>
</dbReference>
<accession>A0A1H5H3V3</accession>
<keyword evidence="2" id="KW-0238">DNA-binding</keyword>
<dbReference type="EMBL" id="FNTL01000004">
    <property type="protein sequence ID" value="SEE22666.1"/>
    <property type="molecule type" value="Genomic_DNA"/>
</dbReference>
<dbReference type="GO" id="GO:0003677">
    <property type="term" value="F:DNA binding"/>
    <property type="evidence" value="ECO:0007669"/>
    <property type="project" value="UniProtKB-KW"/>
</dbReference>
<name>A0A1H5H3V3_RHOJO</name>
<dbReference type="Gene3D" id="1.10.10.2840">
    <property type="entry name" value="PucR C-terminal helix-turn-helix domain"/>
    <property type="match status" value="1"/>
</dbReference>
<sequence>MNDIQQHADSLADRLSRSIEIDDCGLRPLALSEQYGDLDDVRVRSILQRHSSPEVFEYAFSLDIAHASGPVRYPPHPELKTLPRVCIPLRAQGELHGYLWLIDSPPLNESDIATAMEAGADIAELLHRQSQSTATALDQETELVSALLRHPLGVEPSSDLLRDQPLLDFTTPLTVVTTRLRRSDDSAEPLAHSTVRGAVQEVVYARPTGHSLLGHDDDGVHLIMNTDVPHARQRPFRHALQKAAQRRGWMLYGTGTGSAASSLPELRQSGEQSSYAATVAHTRTVDQLGWDELGADIVFYGLPWTTNTLDILFPGASRLLEAGNTLIRESLDAYFDCGGDTRRAAARLAIHRTTLYYRLDRAREFLGPEWQQGERRYGLQSALRLAMLIRNS</sequence>
<dbReference type="PANTHER" id="PTHR33744:SF17">
    <property type="entry name" value="CONSERVED PROTEIN"/>
    <property type="match status" value="1"/>
</dbReference>
<feature type="domain" description="PucR C-terminal helix-turn-helix" evidence="1">
    <location>
        <begin position="328"/>
        <end position="385"/>
    </location>
</feature>
<evidence type="ECO:0000313" key="2">
    <source>
        <dbReference type="EMBL" id="SEE22666.1"/>
    </source>
</evidence>
<protein>
    <submittedName>
        <fullName evidence="2">DNA-binding transcriptional regulator, PucR family</fullName>
    </submittedName>
</protein>
<dbReference type="AlphaFoldDB" id="A0A1H5H3V3"/>
<evidence type="ECO:0000259" key="1">
    <source>
        <dbReference type="Pfam" id="PF13556"/>
    </source>
</evidence>
<dbReference type="InterPro" id="IPR042070">
    <property type="entry name" value="PucR_C-HTH_sf"/>
</dbReference>
<gene>
    <name evidence="2" type="ORF">SAMN04490220_7062</name>
</gene>